<gene>
    <name evidence="1" type="ORF">GPY61_11905</name>
</gene>
<reference evidence="1 2" key="1">
    <citation type="submission" date="2019-12" db="EMBL/GenBank/DDBJ databases">
        <authorList>
            <person name="Li C."/>
            <person name="Zhao J."/>
        </authorList>
    </citation>
    <scope>NUCLEOTIDE SEQUENCE [LARGE SCALE GENOMIC DNA]</scope>
    <source>
        <strain evidence="1 2">NEAU-DD11</strain>
    </source>
</reference>
<dbReference type="Gene3D" id="2.40.50.100">
    <property type="match status" value="1"/>
</dbReference>
<accession>A0A7X3K7M3</accession>
<evidence type="ECO:0000313" key="2">
    <source>
        <dbReference type="Proteomes" id="UP000443353"/>
    </source>
</evidence>
<protein>
    <submittedName>
        <fullName evidence="1">HlyD family efflux transporter periplasmic adaptor subunit</fullName>
    </submittedName>
</protein>
<dbReference type="AlphaFoldDB" id="A0A7X3K7M3"/>
<comment type="caution">
    <text evidence="1">The sequence shown here is derived from an EMBL/GenBank/DDBJ whole genome shotgun (WGS) entry which is preliminary data.</text>
</comment>
<sequence>MKNTTLTKRLVAGLAVLLLAGAGAYAWKLSRPQGPGPGFVSGNGRIEAVEIDIAAKLPGRVADVLVEEGDLVRAGQVLARMDDAALRARKNEALARERQARDAVAGAEAQLAMRRSDQAAAVAVRTQRESELDAARRRLARSTVLAQAGAASLQDLDDDRARVDGVRAALAAAGAQLAAAAAGVEAARVQVVQSRSAVETAVATTASIDADLRDEVLVAPRAGRVQYRVAQPGEVLAAGGKVVNLIDLTDVYMTFFVPEDAAGRVALGSEVRLVLDTAPGVVVPATVSYVASSAQFTPKSVETSSERQKLMFRVKAQVDRGMLERHADQVKAGVPGVAWLRIDASRPWPAGLALRSTP</sequence>
<dbReference type="GO" id="GO:0005886">
    <property type="term" value="C:plasma membrane"/>
    <property type="evidence" value="ECO:0007669"/>
    <property type="project" value="TreeGrafter"/>
</dbReference>
<organism evidence="1 2">
    <name type="scientific">Massilia cellulosiltytica</name>
    <dbReference type="NCBI Taxonomy" id="2683234"/>
    <lineage>
        <taxon>Bacteria</taxon>
        <taxon>Pseudomonadati</taxon>
        <taxon>Pseudomonadota</taxon>
        <taxon>Betaproteobacteria</taxon>
        <taxon>Burkholderiales</taxon>
        <taxon>Oxalobacteraceae</taxon>
        <taxon>Telluria group</taxon>
        <taxon>Massilia</taxon>
    </lineage>
</organism>
<dbReference type="Proteomes" id="UP000443353">
    <property type="component" value="Unassembled WGS sequence"/>
</dbReference>
<keyword evidence="2" id="KW-1185">Reference proteome</keyword>
<dbReference type="PANTHER" id="PTHR30438">
    <property type="entry name" value="36 KDA ANTIGEN-RELATED"/>
    <property type="match status" value="1"/>
</dbReference>
<dbReference type="EMBL" id="WSES01000003">
    <property type="protein sequence ID" value="MVW60632.1"/>
    <property type="molecule type" value="Genomic_DNA"/>
</dbReference>
<evidence type="ECO:0000313" key="1">
    <source>
        <dbReference type="EMBL" id="MVW60632.1"/>
    </source>
</evidence>
<proteinExistence type="predicted"/>
<name>A0A7X3K7M3_9BURK</name>
<dbReference type="Gene3D" id="2.40.30.170">
    <property type="match status" value="1"/>
</dbReference>
<dbReference type="PANTHER" id="PTHR30438:SF2">
    <property type="entry name" value="MEMBRANE PROTEIN"/>
    <property type="match status" value="1"/>
</dbReference>
<dbReference type="SUPFAM" id="SSF111369">
    <property type="entry name" value="HlyD-like secretion proteins"/>
    <property type="match status" value="1"/>
</dbReference>
<dbReference type="RefSeq" id="WP_160409065.1">
    <property type="nucleotide sequence ID" value="NZ_WSES01000003.1"/>
</dbReference>